<keyword evidence="2" id="KW-1133">Transmembrane helix</keyword>
<dbReference type="InterPro" id="IPR011990">
    <property type="entry name" value="TPR-like_helical_dom_sf"/>
</dbReference>
<dbReference type="EMBL" id="JABKKF010000002">
    <property type="protein sequence ID" value="NPD91288.1"/>
    <property type="molecule type" value="Genomic_DNA"/>
</dbReference>
<feature type="coiled-coil region" evidence="1">
    <location>
        <begin position="254"/>
        <end position="291"/>
    </location>
</feature>
<dbReference type="SUPFAM" id="SSF48452">
    <property type="entry name" value="TPR-like"/>
    <property type="match status" value="1"/>
</dbReference>
<keyword evidence="2" id="KW-0812">Transmembrane</keyword>
<organism evidence="3 4">
    <name type="scientific">Xylanibacter muris</name>
    <dbReference type="NCBI Taxonomy" id="2736290"/>
    <lineage>
        <taxon>Bacteria</taxon>
        <taxon>Pseudomonadati</taxon>
        <taxon>Bacteroidota</taxon>
        <taxon>Bacteroidia</taxon>
        <taxon>Bacteroidales</taxon>
        <taxon>Prevotellaceae</taxon>
        <taxon>Xylanibacter</taxon>
    </lineage>
</organism>
<comment type="caution">
    <text evidence="3">The sequence shown here is derived from an EMBL/GenBank/DDBJ whole genome shotgun (WGS) entry which is preliminary data.</text>
</comment>
<evidence type="ECO:0000313" key="3">
    <source>
        <dbReference type="EMBL" id="NPD91288.1"/>
    </source>
</evidence>
<evidence type="ECO:0008006" key="5">
    <source>
        <dbReference type="Google" id="ProtNLM"/>
    </source>
</evidence>
<sequence length="326" mass="37994">MCLKEAEALAYKINDNALNNKIWGSLCQINEEAGEFGLALKYARKNMNLSIKCKNNYWLAYAFNDMAFCYGDLWKQDCAMYYIDKCIPLLKDVPMKERTILLNNIGFYYINTDTTKALKYLKEAYKIKPIPSTLDNIACIYARNGNIEKADELWKEALKTANANSKINIMEDMIKYYDKFGLHEEASKISSELIKVRKNREKKHSEENVKDLQTGIDRKAERKKNETTTLYILYMAVSILLISTIISIYHRHKINKIKGNYDEAQNQIQTYKDTIKDKENIENKYKSKIEEQEEFINLLQDNKLESINKGKSLYTYVMEGGATVTW</sequence>
<accession>A0ABX2AK99</accession>
<dbReference type="Proteomes" id="UP000714420">
    <property type="component" value="Unassembled WGS sequence"/>
</dbReference>
<keyword evidence="4" id="KW-1185">Reference proteome</keyword>
<name>A0ABX2AK99_9BACT</name>
<keyword evidence="1" id="KW-0175">Coiled coil</keyword>
<dbReference type="RefSeq" id="WP_172273509.1">
    <property type="nucleotide sequence ID" value="NZ_CASGMU010000002.1"/>
</dbReference>
<protein>
    <recommendedName>
        <fullName evidence="5">Tetratricopeptide repeat protein</fullName>
    </recommendedName>
</protein>
<dbReference type="Gene3D" id="1.25.40.10">
    <property type="entry name" value="Tetratricopeptide repeat domain"/>
    <property type="match status" value="2"/>
</dbReference>
<proteinExistence type="predicted"/>
<keyword evidence="2" id="KW-0472">Membrane</keyword>
<evidence type="ECO:0000256" key="1">
    <source>
        <dbReference type="SAM" id="Coils"/>
    </source>
</evidence>
<gene>
    <name evidence="3" type="ORF">HPS56_02805</name>
</gene>
<evidence type="ECO:0000256" key="2">
    <source>
        <dbReference type="SAM" id="Phobius"/>
    </source>
</evidence>
<feature type="transmembrane region" description="Helical" evidence="2">
    <location>
        <begin position="231"/>
        <end position="249"/>
    </location>
</feature>
<evidence type="ECO:0000313" key="4">
    <source>
        <dbReference type="Proteomes" id="UP000714420"/>
    </source>
</evidence>
<reference evidence="3 4" key="1">
    <citation type="submission" date="2020-05" db="EMBL/GenBank/DDBJ databases">
        <title>Distinct polysaccharide utilization as determinants for interspecies competition between intestinal Prevotella spp.</title>
        <authorList>
            <person name="Galvez E.J.C."/>
            <person name="Iljazovic A."/>
            <person name="Strowig T."/>
        </authorList>
    </citation>
    <scope>NUCLEOTIDE SEQUENCE [LARGE SCALE GENOMIC DNA]</scope>
    <source>
        <strain evidence="3 4">PMUR</strain>
    </source>
</reference>